<comment type="caution">
    <text evidence="1">The sequence shown here is derived from an EMBL/GenBank/DDBJ whole genome shotgun (WGS) entry which is preliminary data.</text>
</comment>
<reference evidence="1" key="1">
    <citation type="submission" date="2022-02" db="EMBL/GenBank/DDBJ databases">
        <title>Plant Genome Project.</title>
        <authorList>
            <person name="Zhang R.-G."/>
        </authorList>
    </citation>
    <scope>NUCLEOTIDE SEQUENCE</scope>
    <source>
        <strain evidence="1">AT1</strain>
    </source>
</reference>
<evidence type="ECO:0000313" key="1">
    <source>
        <dbReference type="EMBL" id="KAI8572359.1"/>
    </source>
</evidence>
<sequence length="96" mass="10774">MAPDSCYCCSSCMQSAVWLLVYARILYEFYICFVADGVSTVVVMAIVSCCWLLLLVRLHYGPNDFVQQITLELMGKIVESGSFVGSFDGEYEVIVY</sequence>
<name>A0ACC0Q4I3_RHOML</name>
<gene>
    <name evidence="1" type="ORF">RHMOL_Rhmol01G0192500</name>
</gene>
<dbReference type="EMBL" id="CM046388">
    <property type="protein sequence ID" value="KAI8572359.1"/>
    <property type="molecule type" value="Genomic_DNA"/>
</dbReference>
<proteinExistence type="predicted"/>
<evidence type="ECO:0000313" key="2">
    <source>
        <dbReference type="Proteomes" id="UP001062846"/>
    </source>
</evidence>
<protein>
    <submittedName>
        <fullName evidence="1">Uncharacterized protein</fullName>
    </submittedName>
</protein>
<keyword evidence="2" id="KW-1185">Reference proteome</keyword>
<accession>A0ACC0Q4I3</accession>
<dbReference type="Proteomes" id="UP001062846">
    <property type="component" value="Chromosome 1"/>
</dbReference>
<organism evidence="1 2">
    <name type="scientific">Rhododendron molle</name>
    <name type="common">Chinese azalea</name>
    <name type="synonym">Azalea mollis</name>
    <dbReference type="NCBI Taxonomy" id="49168"/>
    <lineage>
        <taxon>Eukaryota</taxon>
        <taxon>Viridiplantae</taxon>
        <taxon>Streptophyta</taxon>
        <taxon>Embryophyta</taxon>
        <taxon>Tracheophyta</taxon>
        <taxon>Spermatophyta</taxon>
        <taxon>Magnoliopsida</taxon>
        <taxon>eudicotyledons</taxon>
        <taxon>Gunneridae</taxon>
        <taxon>Pentapetalae</taxon>
        <taxon>asterids</taxon>
        <taxon>Ericales</taxon>
        <taxon>Ericaceae</taxon>
        <taxon>Ericoideae</taxon>
        <taxon>Rhodoreae</taxon>
        <taxon>Rhododendron</taxon>
    </lineage>
</organism>